<dbReference type="Gene3D" id="3.50.50.60">
    <property type="entry name" value="FAD/NAD(P)-binding domain"/>
    <property type="match status" value="1"/>
</dbReference>
<keyword evidence="3" id="KW-0560">Oxidoreductase</keyword>
<dbReference type="EMBL" id="SGWQ01000003">
    <property type="protein sequence ID" value="RZS41134.1"/>
    <property type="molecule type" value="Genomic_DNA"/>
</dbReference>
<dbReference type="PANTHER" id="PTHR13847">
    <property type="entry name" value="SARCOSINE DEHYDROGENASE-RELATED"/>
    <property type="match status" value="1"/>
</dbReference>
<evidence type="ECO:0000256" key="4">
    <source>
        <dbReference type="ARBA" id="ARBA00049872"/>
    </source>
</evidence>
<protein>
    <recommendedName>
        <fullName evidence="5">glycine oxidase</fullName>
        <ecNumber evidence="5">1.4.3.19</ecNumber>
    </recommendedName>
</protein>
<comment type="catalytic activity">
    <reaction evidence="4">
        <text>glycine + O2 + H2O = glyoxylate + H2O2 + NH4(+)</text>
        <dbReference type="Rhea" id="RHEA:11532"/>
        <dbReference type="ChEBI" id="CHEBI:15377"/>
        <dbReference type="ChEBI" id="CHEBI:15379"/>
        <dbReference type="ChEBI" id="CHEBI:16240"/>
        <dbReference type="ChEBI" id="CHEBI:28938"/>
        <dbReference type="ChEBI" id="CHEBI:36655"/>
        <dbReference type="ChEBI" id="CHEBI:57305"/>
        <dbReference type="EC" id="1.4.3.19"/>
    </reaction>
</comment>
<evidence type="ECO:0000259" key="6">
    <source>
        <dbReference type="Pfam" id="PF01266"/>
    </source>
</evidence>
<comment type="caution">
    <text evidence="7">The sequence shown here is derived from an EMBL/GenBank/DDBJ whole genome shotgun (WGS) entry which is preliminary data.</text>
</comment>
<dbReference type="GO" id="GO:0005737">
    <property type="term" value="C:cytoplasm"/>
    <property type="evidence" value="ECO:0007669"/>
    <property type="project" value="TreeGrafter"/>
</dbReference>
<dbReference type="InterPro" id="IPR036188">
    <property type="entry name" value="FAD/NAD-bd_sf"/>
</dbReference>
<dbReference type="GO" id="GO:0050660">
    <property type="term" value="F:flavin adenine dinucleotide binding"/>
    <property type="evidence" value="ECO:0007669"/>
    <property type="project" value="InterPro"/>
</dbReference>
<dbReference type="GO" id="GO:0009229">
    <property type="term" value="P:thiamine diphosphate biosynthetic process"/>
    <property type="evidence" value="ECO:0007669"/>
    <property type="project" value="UniProtKB-UniPathway"/>
</dbReference>
<dbReference type="InterPro" id="IPR006076">
    <property type="entry name" value="FAD-dep_OxRdtase"/>
</dbReference>
<dbReference type="Gene3D" id="3.30.9.10">
    <property type="entry name" value="D-Amino Acid Oxidase, subunit A, domain 2"/>
    <property type="match status" value="1"/>
</dbReference>
<name>A0A4Q7KWJ0_9PSEU</name>
<accession>A0A4Q7KWJ0</accession>
<dbReference type="SUPFAM" id="SSF51905">
    <property type="entry name" value="FAD/NAD(P)-binding domain"/>
    <property type="match status" value="1"/>
</dbReference>
<organism evidence="7 8">
    <name type="scientific">Herbihabitans rhizosphaerae</name>
    <dbReference type="NCBI Taxonomy" id="1872711"/>
    <lineage>
        <taxon>Bacteria</taxon>
        <taxon>Bacillati</taxon>
        <taxon>Actinomycetota</taxon>
        <taxon>Actinomycetes</taxon>
        <taxon>Pseudonocardiales</taxon>
        <taxon>Pseudonocardiaceae</taxon>
        <taxon>Herbihabitans</taxon>
    </lineage>
</organism>
<feature type="domain" description="FAD dependent oxidoreductase" evidence="6">
    <location>
        <begin position="4"/>
        <end position="344"/>
    </location>
</feature>
<dbReference type="EC" id="1.4.3.19" evidence="5"/>
<dbReference type="PANTHER" id="PTHR13847:SF289">
    <property type="entry name" value="GLYCINE OXIDASE"/>
    <property type="match status" value="1"/>
</dbReference>
<proteinExistence type="predicted"/>
<dbReference type="NCBIfam" id="TIGR02352">
    <property type="entry name" value="thiamin_ThiO"/>
    <property type="match status" value="1"/>
</dbReference>
<gene>
    <name evidence="7" type="ORF">EV193_103453</name>
</gene>
<dbReference type="UniPathway" id="UPA00060"/>
<dbReference type="GO" id="GO:0043799">
    <property type="term" value="F:glycine oxidase activity"/>
    <property type="evidence" value="ECO:0007669"/>
    <property type="project" value="UniProtKB-EC"/>
</dbReference>
<keyword evidence="2" id="KW-0784">Thiamine biosynthesis</keyword>
<evidence type="ECO:0000256" key="5">
    <source>
        <dbReference type="ARBA" id="ARBA00050018"/>
    </source>
</evidence>
<dbReference type="RefSeq" id="WP_130344086.1">
    <property type="nucleotide sequence ID" value="NZ_SGWQ01000003.1"/>
</dbReference>
<comment type="pathway">
    <text evidence="1">Cofactor biosynthesis; thiamine diphosphate biosynthesis.</text>
</comment>
<sequence>MSERVVIVGGGAIGLSCAWRAAAAGFAVRLIDEPSPRSGSWVAGGMLAPITEAWPGEESLLELGSQSLARWPAFAERLSAEGGDVGLTAHGTVVAGTDSADAEVLDMLAGHLAGVGRQVHEVDAAALRELIPGLGPSVRSGLFVPEDLAVDNRRLLTALQEACRVHNVLSHGGHVERVEPGAVTFADGSTVDGDVVIVAAGAWSALLHPALATAVRPVKGEILRLAHRPGALPPPVHTVRARVEGRAVYLVPRDDGLVLGATQYEAGFDEGVKVSGVRDLLRDAEVVLPGLAEYSLAEAGVGFRATSADNLPLIGWVEPGVMVASGHHRNGLLLAPLTADAVLDLLQGNELPDVARPTDAARLNKERTA</sequence>
<evidence type="ECO:0000256" key="2">
    <source>
        <dbReference type="ARBA" id="ARBA00022977"/>
    </source>
</evidence>
<evidence type="ECO:0000313" key="7">
    <source>
        <dbReference type="EMBL" id="RZS41134.1"/>
    </source>
</evidence>
<evidence type="ECO:0000256" key="3">
    <source>
        <dbReference type="ARBA" id="ARBA00023002"/>
    </source>
</evidence>
<dbReference type="SUPFAM" id="SSF54373">
    <property type="entry name" value="FAD-linked reductases, C-terminal domain"/>
    <property type="match status" value="1"/>
</dbReference>
<dbReference type="AlphaFoldDB" id="A0A4Q7KWJ0"/>
<dbReference type="Pfam" id="PF01266">
    <property type="entry name" value="DAO"/>
    <property type="match status" value="1"/>
</dbReference>
<reference evidence="7 8" key="1">
    <citation type="submission" date="2019-02" db="EMBL/GenBank/DDBJ databases">
        <title>Genomic Encyclopedia of Type Strains, Phase IV (KMG-IV): sequencing the most valuable type-strain genomes for metagenomic binning, comparative biology and taxonomic classification.</title>
        <authorList>
            <person name="Goeker M."/>
        </authorList>
    </citation>
    <scope>NUCLEOTIDE SEQUENCE [LARGE SCALE GENOMIC DNA]</scope>
    <source>
        <strain evidence="7 8">DSM 101727</strain>
    </source>
</reference>
<keyword evidence="8" id="KW-1185">Reference proteome</keyword>
<dbReference type="PROSITE" id="PS51257">
    <property type="entry name" value="PROKAR_LIPOPROTEIN"/>
    <property type="match status" value="1"/>
</dbReference>
<dbReference type="Proteomes" id="UP000294257">
    <property type="component" value="Unassembled WGS sequence"/>
</dbReference>
<dbReference type="OrthoDB" id="3214401at2"/>
<dbReference type="InterPro" id="IPR012727">
    <property type="entry name" value="Gly_oxidase_ThiO"/>
</dbReference>
<evidence type="ECO:0000313" key="8">
    <source>
        <dbReference type="Proteomes" id="UP000294257"/>
    </source>
</evidence>
<evidence type="ECO:0000256" key="1">
    <source>
        <dbReference type="ARBA" id="ARBA00004948"/>
    </source>
</evidence>
<dbReference type="GO" id="GO:0009228">
    <property type="term" value="P:thiamine biosynthetic process"/>
    <property type="evidence" value="ECO:0007669"/>
    <property type="project" value="UniProtKB-KW"/>
</dbReference>